<feature type="transmembrane region" description="Helical" evidence="6">
    <location>
        <begin position="314"/>
        <end position="333"/>
    </location>
</feature>
<feature type="transmembrane region" description="Helical" evidence="6">
    <location>
        <begin position="21"/>
        <end position="38"/>
    </location>
</feature>
<comment type="caution">
    <text evidence="8">The sequence shown here is derived from an EMBL/GenBank/DDBJ whole genome shotgun (WGS) entry which is preliminary data.</text>
</comment>
<keyword evidence="9" id="KW-1185">Reference proteome</keyword>
<evidence type="ECO:0000313" key="9">
    <source>
        <dbReference type="Proteomes" id="UP001312865"/>
    </source>
</evidence>
<protein>
    <submittedName>
        <fullName evidence="8">ABC transporter permease</fullName>
    </submittedName>
</protein>
<evidence type="ECO:0000256" key="1">
    <source>
        <dbReference type="ARBA" id="ARBA00004651"/>
    </source>
</evidence>
<dbReference type="InterPro" id="IPR051449">
    <property type="entry name" value="ABC-2_transporter_component"/>
</dbReference>
<proteinExistence type="predicted"/>
<dbReference type="PANTHER" id="PTHR30294">
    <property type="entry name" value="MEMBRANE COMPONENT OF ABC TRANSPORTER YHHJ-RELATED"/>
    <property type="match status" value="1"/>
</dbReference>
<organism evidence="8 9">
    <name type="scientific">Bacillus spongiae</name>
    <dbReference type="NCBI Taxonomy" id="2683610"/>
    <lineage>
        <taxon>Bacteria</taxon>
        <taxon>Bacillati</taxon>
        <taxon>Bacillota</taxon>
        <taxon>Bacilli</taxon>
        <taxon>Bacillales</taxon>
        <taxon>Bacillaceae</taxon>
        <taxon>Bacillus</taxon>
    </lineage>
</organism>
<evidence type="ECO:0000256" key="4">
    <source>
        <dbReference type="ARBA" id="ARBA00022989"/>
    </source>
</evidence>
<feature type="transmembrane region" description="Helical" evidence="6">
    <location>
        <begin position="339"/>
        <end position="357"/>
    </location>
</feature>
<evidence type="ECO:0000256" key="3">
    <source>
        <dbReference type="ARBA" id="ARBA00022692"/>
    </source>
</evidence>
<keyword evidence="2" id="KW-1003">Cell membrane</keyword>
<sequence>MNNFWIMISQAYITKFKSKQFLITTIIVAAGILLLSNFDKITSLFDNGEEKEKIAVLDDTNELYSTFSENVKVITDDIVLEESSSDEKTLENKVEDGEYRGYLLLSYDDQGLPQGTYKAVSVTDSAVVNDLQQSLQALRSTLAAQKLDLSSENLAILNSVAPFEKIALAEDAKTEEELNQARGLVYVLLFFIYFAVILYAQMIAMDVANEKSSRVMEILISSVSPVQQMFAKILGIGLLGLTQMTIWLGLGYFALTKGENGLSGGFFEFMGFSNTPPQTIIYAIVFFLLGYFLYATLAALLGSLVSRVEDVQQMSMPMIFLIMIGFFIAMFGLSNPESSFVTITSYIPFFTPMVMFLRIGMLNIPVWEIGLSISILVGTIIALAIFGAKVYRGGVLIYGKSSSLKDIRKALQLTKK</sequence>
<dbReference type="Proteomes" id="UP001312865">
    <property type="component" value="Unassembled WGS sequence"/>
</dbReference>
<comment type="subcellular location">
    <subcellularLocation>
        <location evidence="1">Cell membrane</location>
        <topology evidence="1">Multi-pass membrane protein</topology>
    </subcellularLocation>
</comment>
<dbReference type="Pfam" id="PF12698">
    <property type="entry name" value="ABC2_membrane_3"/>
    <property type="match status" value="1"/>
</dbReference>
<dbReference type="PANTHER" id="PTHR30294:SF29">
    <property type="entry name" value="MULTIDRUG ABC TRANSPORTER PERMEASE YBHS-RELATED"/>
    <property type="match status" value="1"/>
</dbReference>
<accession>A0ABU8HAW2</accession>
<name>A0ABU8HAW2_9BACI</name>
<keyword evidence="4 6" id="KW-1133">Transmembrane helix</keyword>
<keyword evidence="3 6" id="KW-0812">Transmembrane</keyword>
<feature type="transmembrane region" description="Helical" evidence="6">
    <location>
        <begin position="184"/>
        <end position="208"/>
    </location>
</feature>
<dbReference type="InterPro" id="IPR013525">
    <property type="entry name" value="ABC2_TM"/>
</dbReference>
<gene>
    <name evidence="8" type="ORF">WAK64_05135</name>
</gene>
<reference evidence="8 9" key="1">
    <citation type="journal article" date="2018" name="J. Microbiol.">
        <title>Bacillus spongiae sp. nov., isolated from sponge of Jeju Island.</title>
        <authorList>
            <person name="Lee G.E."/>
            <person name="Im W.T."/>
            <person name="Park J.S."/>
        </authorList>
    </citation>
    <scope>NUCLEOTIDE SEQUENCE [LARGE SCALE GENOMIC DNA]</scope>
    <source>
        <strain evidence="8 9">135PIL107-10</strain>
    </source>
</reference>
<keyword evidence="5 6" id="KW-0472">Membrane</keyword>
<evidence type="ECO:0000259" key="7">
    <source>
        <dbReference type="Pfam" id="PF12698"/>
    </source>
</evidence>
<dbReference type="EMBL" id="JBBAXC010000003">
    <property type="protein sequence ID" value="MEI5906437.1"/>
    <property type="molecule type" value="Genomic_DNA"/>
</dbReference>
<feature type="domain" description="ABC-2 type transporter transmembrane" evidence="7">
    <location>
        <begin position="19"/>
        <end position="388"/>
    </location>
</feature>
<feature type="transmembrane region" description="Helical" evidence="6">
    <location>
        <begin position="280"/>
        <end position="302"/>
    </location>
</feature>
<evidence type="ECO:0000256" key="5">
    <source>
        <dbReference type="ARBA" id="ARBA00023136"/>
    </source>
</evidence>
<dbReference type="RefSeq" id="WP_336585870.1">
    <property type="nucleotide sequence ID" value="NZ_JBBAXC010000003.1"/>
</dbReference>
<feature type="transmembrane region" description="Helical" evidence="6">
    <location>
        <begin position="369"/>
        <end position="391"/>
    </location>
</feature>
<evidence type="ECO:0000256" key="6">
    <source>
        <dbReference type="SAM" id="Phobius"/>
    </source>
</evidence>
<feature type="transmembrane region" description="Helical" evidence="6">
    <location>
        <begin position="229"/>
        <end position="255"/>
    </location>
</feature>
<evidence type="ECO:0000313" key="8">
    <source>
        <dbReference type="EMBL" id="MEI5906437.1"/>
    </source>
</evidence>
<evidence type="ECO:0000256" key="2">
    <source>
        <dbReference type="ARBA" id="ARBA00022475"/>
    </source>
</evidence>